<feature type="compositionally biased region" description="Low complexity" evidence="4">
    <location>
        <begin position="398"/>
        <end position="409"/>
    </location>
</feature>
<dbReference type="GO" id="GO:0008080">
    <property type="term" value="F:N-acetyltransferase activity"/>
    <property type="evidence" value="ECO:0007669"/>
    <property type="project" value="UniProtKB-ARBA"/>
</dbReference>
<dbReference type="AlphaFoldDB" id="A0A5S6R601"/>
<evidence type="ECO:0000256" key="4">
    <source>
        <dbReference type="SAM" id="MobiDB-lite"/>
    </source>
</evidence>
<dbReference type="InterPro" id="IPR016181">
    <property type="entry name" value="Acyl_CoA_acyltransferase"/>
</dbReference>
<dbReference type="CDD" id="cd04301">
    <property type="entry name" value="NAT_SF"/>
    <property type="match status" value="1"/>
</dbReference>
<reference evidence="8" key="1">
    <citation type="submission" date="2019-12" db="UniProtKB">
        <authorList>
            <consortium name="WormBaseParasite"/>
        </authorList>
    </citation>
    <scope>IDENTIFICATION</scope>
</reference>
<dbReference type="WBParaSite" id="TMUE_3000014955.1">
    <property type="protein sequence ID" value="TMUE_3000014955.1"/>
    <property type="gene ID" value="WBGene00290267"/>
</dbReference>
<dbReference type="Gene3D" id="3.10.310.50">
    <property type="match status" value="1"/>
</dbReference>
<protein>
    <submittedName>
        <fullName evidence="8">N-acetyltransferase domain-containing protein</fullName>
    </submittedName>
</protein>
<evidence type="ECO:0000259" key="6">
    <source>
        <dbReference type="PROSITE" id="PS51186"/>
    </source>
</evidence>
<sequence length="438" mass="48867">MVNSTYKIVPANCRNHLNAIHMMIMELAEFQNLTTHVKISSDRLAKDHNEGQFSAFVAYTTSSDEKLVGYCLFYRGYSTFTGSLIILEDIYVQPEHRGHGLAKEMLKNVAQIAVDEGLARIQWNVLNWNERAIRFYKGIGAKDMTELEDLRSEAFECGDHLPRHSFLCDPDHLLSKQDAESVNKRLYELAVSTPCQCQRRSQCIAVGPDGNQFFVGFVTTIALVRKVAISSMDPADNQASIVAEKFARAVRNRWALGDCDNSALILVWESQSILHIATDRVTKLYVTEKEIHQIQFHLADLIRRKAYLKALELILDILRNEYSGMPEEHVDTGTLSLIVSIAVAGILGLIITGCVCAFRCCGNLRPDPVTTLTTAVMTESTTSVKPDSQRRESIFRQPLSRSPLPSSAPGQRYSPMPSLIASGGYGSKTYGHIDYSVV</sequence>
<dbReference type="SUPFAM" id="SSF55729">
    <property type="entry name" value="Acyl-CoA N-acyltransferases (Nat)"/>
    <property type="match status" value="1"/>
</dbReference>
<dbReference type="FunFam" id="3.40.630.30:FF:000064">
    <property type="entry name" value="GNAT family acetyltransferase"/>
    <property type="match status" value="1"/>
</dbReference>
<evidence type="ECO:0000256" key="2">
    <source>
        <dbReference type="ARBA" id="ARBA00022679"/>
    </source>
</evidence>
<dbReference type="PANTHER" id="PTHR10545">
    <property type="entry name" value="DIAMINE N-ACETYLTRANSFERASE"/>
    <property type="match status" value="1"/>
</dbReference>
<comment type="similarity">
    <text evidence="1">Belongs to the acetyltransferase family.</text>
</comment>
<evidence type="ECO:0000256" key="1">
    <source>
        <dbReference type="ARBA" id="ARBA00008694"/>
    </source>
</evidence>
<dbReference type="InterPro" id="IPR051016">
    <property type="entry name" value="Diverse_Substrate_AcTransf"/>
</dbReference>
<evidence type="ECO:0000313" key="7">
    <source>
        <dbReference type="Proteomes" id="UP000046395"/>
    </source>
</evidence>
<accession>A0A5S6R601</accession>
<evidence type="ECO:0000256" key="5">
    <source>
        <dbReference type="SAM" id="Phobius"/>
    </source>
</evidence>
<dbReference type="Pfam" id="PF00583">
    <property type="entry name" value="Acetyltransf_1"/>
    <property type="match status" value="1"/>
</dbReference>
<evidence type="ECO:0000313" key="8">
    <source>
        <dbReference type="WBParaSite" id="TMUE_3000014955.1"/>
    </source>
</evidence>
<keyword evidence="5" id="KW-0472">Membrane</keyword>
<feature type="domain" description="N-acetyltransferase" evidence="6">
    <location>
        <begin position="22"/>
        <end position="162"/>
    </location>
</feature>
<dbReference type="GO" id="GO:0005892">
    <property type="term" value="C:acetylcholine-gated channel complex"/>
    <property type="evidence" value="ECO:0007669"/>
    <property type="project" value="InterPro"/>
</dbReference>
<dbReference type="PANTHER" id="PTHR10545:SF29">
    <property type="entry name" value="GH14572P-RELATED"/>
    <property type="match status" value="1"/>
</dbReference>
<keyword evidence="5" id="KW-0812">Transmembrane</keyword>
<evidence type="ECO:0000256" key="3">
    <source>
        <dbReference type="ARBA" id="ARBA00023315"/>
    </source>
</evidence>
<name>A0A5S6R601_TRIMR</name>
<organism evidence="7 8">
    <name type="scientific">Trichuris muris</name>
    <name type="common">Mouse whipworm</name>
    <dbReference type="NCBI Taxonomy" id="70415"/>
    <lineage>
        <taxon>Eukaryota</taxon>
        <taxon>Metazoa</taxon>
        <taxon>Ecdysozoa</taxon>
        <taxon>Nematoda</taxon>
        <taxon>Enoplea</taxon>
        <taxon>Dorylaimia</taxon>
        <taxon>Trichinellida</taxon>
        <taxon>Trichuridae</taxon>
        <taxon>Trichuris</taxon>
    </lineage>
</organism>
<keyword evidence="2" id="KW-0808">Transferase</keyword>
<proteinExistence type="inferred from homology"/>
<feature type="transmembrane region" description="Helical" evidence="5">
    <location>
        <begin position="335"/>
        <end position="358"/>
    </location>
</feature>
<keyword evidence="3" id="KW-0012">Acyltransferase</keyword>
<dbReference type="Pfam" id="PF17175">
    <property type="entry name" value="MOLO1"/>
    <property type="match status" value="1"/>
</dbReference>
<keyword evidence="7" id="KW-1185">Reference proteome</keyword>
<dbReference type="Gene3D" id="3.40.630.30">
    <property type="match status" value="1"/>
</dbReference>
<feature type="region of interest" description="Disordered" evidence="4">
    <location>
        <begin position="380"/>
        <end position="413"/>
    </location>
</feature>
<dbReference type="Proteomes" id="UP000046395">
    <property type="component" value="Unassembled WGS sequence"/>
</dbReference>
<keyword evidence="5" id="KW-1133">Transmembrane helix</keyword>
<dbReference type="PROSITE" id="PS51186">
    <property type="entry name" value="GNAT"/>
    <property type="match status" value="1"/>
</dbReference>
<dbReference type="InterPro" id="IPR033438">
    <property type="entry name" value="MOLO1"/>
</dbReference>
<dbReference type="STRING" id="70415.A0A5S6R601"/>
<dbReference type="InterPro" id="IPR000182">
    <property type="entry name" value="GNAT_dom"/>
</dbReference>